<dbReference type="InterPro" id="IPR029058">
    <property type="entry name" value="AB_hydrolase_fold"/>
</dbReference>
<dbReference type="PANTHER" id="PTHR11010:SF11">
    <property type="entry name" value="THYMUS-SPECIFIC SERINE PROTEASE"/>
    <property type="match status" value="1"/>
</dbReference>
<reference evidence="6 7" key="2">
    <citation type="journal article" date="2013" name="Genome Biol. Evol.">
        <title>Genome sequencing of Giardia lamblia genotypes A2 and B isolates (DH and GS) and comparative analysis with the genomes of genotypes A1 and E (WB and Pig).</title>
        <authorList>
            <person name="Adam R.D."/>
            <person name="Dahlstrom E.W."/>
            <person name="Martens C.A."/>
            <person name="Bruno D.P."/>
            <person name="Barbian K.D."/>
            <person name="Ricklefs S.M."/>
            <person name="Hernandez M.M."/>
            <person name="Narla N.P."/>
            <person name="Patel R.B."/>
            <person name="Porcella S.F."/>
            <person name="Nash T.E."/>
        </authorList>
    </citation>
    <scope>NUCLEOTIDE SEQUENCE [LARGE SCALE GENOMIC DNA]</scope>
    <source>
        <strain evidence="6 7">DH</strain>
    </source>
</reference>
<accession>V6TAS7</accession>
<evidence type="ECO:0000256" key="5">
    <source>
        <dbReference type="ARBA" id="ARBA00023180"/>
    </source>
</evidence>
<dbReference type="EMBL" id="AHGT01000078">
    <property type="protein sequence ID" value="ESU35537.1"/>
    <property type="molecule type" value="Genomic_DNA"/>
</dbReference>
<keyword evidence="3" id="KW-0732">Signal</keyword>
<evidence type="ECO:0000313" key="6">
    <source>
        <dbReference type="EMBL" id="ESU35537.1"/>
    </source>
</evidence>
<comment type="similarity">
    <text evidence="1">Belongs to the peptidase S28 family.</text>
</comment>
<name>V6TAS7_GIAIN</name>
<dbReference type="GO" id="GO:0070008">
    <property type="term" value="F:serine-type exopeptidase activity"/>
    <property type="evidence" value="ECO:0007669"/>
    <property type="project" value="InterPro"/>
</dbReference>
<dbReference type="PANTHER" id="PTHR11010">
    <property type="entry name" value="PROTEASE S28 PRO-X CARBOXYPEPTIDASE-RELATED"/>
    <property type="match status" value="1"/>
</dbReference>
<dbReference type="VEuPathDB" id="GiardiaDB:GL50803_0015871"/>
<keyword evidence="6" id="KW-0121">Carboxypeptidase</keyword>
<dbReference type="VEuPathDB" id="GiardiaDB:QR46_4105"/>
<dbReference type="InterPro" id="IPR008758">
    <property type="entry name" value="Peptidase_S28"/>
</dbReference>
<dbReference type="InterPro" id="IPR042269">
    <property type="entry name" value="Ser_carbopepase_S28_SKS"/>
</dbReference>
<dbReference type="GO" id="GO:0008239">
    <property type="term" value="F:dipeptidyl-peptidase activity"/>
    <property type="evidence" value="ECO:0007669"/>
    <property type="project" value="TreeGrafter"/>
</dbReference>
<dbReference type="Proteomes" id="UP000018320">
    <property type="component" value="Unassembled WGS sequence"/>
</dbReference>
<evidence type="ECO:0000256" key="3">
    <source>
        <dbReference type="ARBA" id="ARBA00022729"/>
    </source>
</evidence>
<reference evidence="7" key="1">
    <citation type="submission" date="2012-02" db="EMBL/GenBank/DDBJ databases">
        <title>Genome sequencing of Giardia lamblia Genotypes A2 and B isolates (DH and GS) and comparative analysis with the genomes of Genotypes A1 and E (WB and Pig).</title>
        <authorList>
            <person name="Adam R."/>
            <person name="Dahlstrom E."/>
            <person name="Martens C."/>
            <person name="Bruno D."/>
            <person name="Barbian K."/>
            <person name="Porcella S.F."/>
            <person name="Nash T."/>
        </authorList>
    </citation>
    <scope>NUCLEOTIDE SEQUENCE</scope>
    <source>
        <strain evidence="7">DH</strain>
    </source>
</reference>
<organism evidence="6 7">
    <name type="scientific">Giardia intestinalis</name>
    <name type="common">Giardia lamblia</name>
    <dbReference type="NCBI Taxonomy" id="5741"/>
    <lineage>
        <taxon>Eukaryota</taxon>
        <taxon>Metamonada</taxon>
        <taxon>Diplomonadida</taxon>
        <taxon>Hexamitidae</taxon>
        <taxon>Giardiinae</taxon>
        <taxon>Giardia</taxon>
    </lineage>
</organism>
<evidence type="ECO:0000256" key="4">
    <source>
        <dbReference type="ARBA" id="ARBA00022801"/>
    </source>
</evidence>
<dbReference type="GO" id="GO:0006508">
    <property type="term" value="P:proteolysis"/>
    <property type="evidence" value="ECO:0007669"/>
    <property type="project" value="UniProtKB-KW"/>
</dbReference>
<keyword evidence="2" id="KW-0645">Protease</keyword>
<dbReference type="SUPFAM" id="SSF53474">
    <property type="entry name" value="alpha/beta-Hydrolases"/>
    <property type="match status" value="1"/>
</dbReference>
<comment type="caution">
    <text evidence="6">The sequence shown here is derived from an EMBL/GenBank/DDBJ whole genome shotgun (WGS) entry which is preliminary data.</text>
</comment>
<dbReference type="Gene3D" id="1.20.120.980">
    <property type="entry name" value="Serine carboxypeptidase S28, SKS domain"/>
    <property type="match status" value="1"/>
</dbReference>
<evidence type="ECO:0000313" key="7">
    <source>
        <dbReference type="Proteomes" id="UP000018320"/>
    </source>
</evidence>
<keyword evidence="5" id="KW-0325">Glycoprotein</keyword>
<protein>
    <submittedName>
        <fullName evidence="6">Serine carboxypeptidase</fullName>
    </submittedName>
</protein>
<gene>
    <name evidence="6" type="ORF">DHA2_15871</name>
</gene>
<dbReference type="Pfam" id="PF05577">
    <property type="entry name" value="Peptidase_S28"/>
    <property type="match status" value="1"/>
</dbReference>
<proteinExistence type="inferred from homology"/>
<dbReference type="AlphaFoldDB" id="V6TAS7"/>
<dbReference type="VEuPathDB" id="GiardiaDB:GL50581_3181"/>
<dbReference type="VEuPathDB" id="GiardiaDB:DHA2_15871"/>
<evidence type="ECO:0000256" key="1">
    <source>
        <dbReference type="ARBA" id="ARBA00011079"/>
    </source>
</evidence>
<evidence type="ECO:0000256" key="2">
    <source>
        <dbReference type="ARBA" id="ARBA00022670"/>
    </source>
</evidence>
<dbReference type="Gene3D" id="3.40.50.1820">
    <property type="entry name" value="alpha/beta hydrolase"/>
    <property type="match status" value="1"/>
</dbReference>
<keyword evidence="4" id="KW-0378">Hydrolase</keyword>
<sequence>MNILMHVSNRSKKIRSMLLALCILVATFGRFVQRERVGPSTQLFIENRVDHFNPFNQDVFRQRYYYNSEFVRDGSHVAILEIGGEGEINSAPGGTKSNPDILGRIADNYGAHIFVLEHRFYGISHPFQHTSEKYDVGTDKLRYLSSKQAQSDLLYFISVMDDKLCPANSKDGSFKRIEGRTCLQWVIVGGSYPGAVTGWIYQRHPNLFAAGLSSSGVVNARYEIPEFDTHTLMVPGAPCSDALYQAQHEATRQVEAGEDNIVYERLGIRADADKSDIHYFIADTMLMCFQYGKSKSCCDSRLSKAWEGHGDILDALVDYLSTSSFDSYDSINLASDTAKHSDAFRQWWWQTCTEVAYYQPAPLINSLRSEKITTQWHLDMCKKIFDGLDLGNPTIKTNEFYGGEHVKADNVFFSNFWQDPWHMCSMTDDMGGQKDNIGFIRCKDCGHCVDLHLPQETDPVELVELRDRIYSFIVERVDSILNRVG</sequence>
<dbReference type="GO" id="GO:0004180">
    <property type="term" value="F:carboxypeptidase activity"/>
    <property type="evidence" value="ECO:0007669"/>
    <property type="project" value="UniProtKB-KW"/>
</dbReference>